<keyword evidence="4" id="KW-1185">Reference proteome</keyword>
<dbReference type="Pfam" id="PF25568">
    <property type="entry name" value="AAA_lid_At3g28540"/>
    <property type="match status" value="1"/>
</dbReference>
<dbReference type="OrthoDB" id="10251412at2759"/>
<name>A0A087FZQ7_ARAAL</name>
<dbReference type="InterPro" id="IPR050747">
    <property type="entry name" value="Mitochondrial_chaperone_BCS1"/>
</dbReference>
<evidence type="ECO:0000259" key="2">
    <source>
        <dbReference type="Pfam" id="PF25568"/>
    </source>
</evidence>
<dbReference type="Gene3D" id="6.10.280.40">
    <property type="match status" value="1"/>
</dbReference>
<keyword evidence="1" id="KW-0175">Coiled coil</keyword>
<evidence type="ECO:0000313" key="3">
    <source>
        <dbReference type="EMBL" id="KFK23109.1"/>
    </source>
</evidence>
<proteinExistence type="predicted"/>
<dbReference type="PANTHER" id="PTHR23070">
    <property type="entry name" value="BCS1 AAA-TYPE ATPASE"/>
    <property type="match status" value="1"/>
</dbReference>
<dbReference type="InterPro" id="IPR027417">
    <property type="entry name" value="P-loop_NTPase"/>
</dbReference>
<feature type="non-terminal residue" evidence="3">
    <location>
        <position position="94"/>
    </location>
</feature>
<accession>A0A087FZQ7</accession>
<dbReference type="OMA" id="WKRERII"/>
<feature type="coiled-coil region" evidence="1">
    <location>
        <begin position="65"/>
        <end position="94"/>
    </location>
</feature>
<dbReference type="eggNOG" id="KOG0743">
    <property type="taxonomic scope" value="Eukaryota"/>
</dbReference>
<sequence length="94" mass="10996">MDNHIEMSYCRFEAFKVLAKNYLDIEAHDLYGEIKRLLEETDMSPADVAETLMPKSDEEDADICIKRLVRVLGEEKEKAREMAEEEEKNKAEKE</sequence>
<evidence type="ECO:0000313" key="4">
    <source>
        <dbReference type="Proteomes" id="UP000029120"/>
    </source>
</evidence>
<dbReference type="Proteomes" id="UP000029120">
    <property type="component" value="Unassembled WGS sequence"/>
</dbReference>
<dbReference type="SUPFAM" id="SSF52540">
    <property type="entry name" value="P-loop containing nucleoside triphosphate hydrolases"/>
    <property type="match status" value="1"/>
</dbReference>
<protein>
    <recommendedName>
        <fullName evidence="2">AAA+ ATPase At3g28540-like C-terminal domain-containing protein</fullName>
    </recommendedName>
</protein>
<dbReference type="InterPro" id="IPR058017">
    <property type="entry name" value="At3g28540-like_C"/>
</dbReference>
<feature type="domain" description="AAA+ ATPase At3g28540-like C-terminal" evidence="2">
    <location>
        <begin position="10"/>
        <end position="83"/>
    </location>
</feature>
<gene>
    <name evidence="3" type="ORF">AALP_AAs58969U000100</name>
</gene>
<reference evidence="4" key="1">
    <citation type="journal article" date="2015" name="Nat. Plants">
        <title>Genome expansion of Arabis alpina linked with retrotransposition and reduced symmetric DNA methylation.</title>
        <authorList>
            <person name="Willing E.M."/>
            <person name="Rawat V."/>
            <person name="Mandakova T."/>
            <person name="Maumus F."/>
            <person name="James G.V."/>
            <person name="Nordstroem K.J."/>
            <person name="Becker C."/>
            <person name="Warthmann N."/>
            <person name="Chica C."/>
            <person name="Szarzynska B."/>
            <person name="Zytnicki M."/>
            <person name="Albani M.C."/>
            <person name="Kiefer C."/>
            <person name="Bergonzi S."/>
            <person name="Castaings L."/>
            <person name="Mateos J.L."/>
            <person name="Berns M.C."/>
            <person name="Bujdoso N."/>
            <person name="Piofczyk T."/>
            <person name="de Lorenzo L."/>
            <person name="Barrero-Sicilia C."/>
            <person name="Mateos I."/>
            <person name="Piednoel M."/>
            <person name="Hagmann J."/>
            <person name="Chen-Min-Tao R."/>
            <person name="Iglesias-Fernandez R."/>
            <person name="Schuster S.C."/>
            <person name="Alonso-Blanco C."/>
            <person name="Roudier F."/>
            <person name="Carbonero P."/>
            <person name="Paz-Ares J."/>
            <person name="Davis S.J."/>
            <person name="Pecinka A."/>
            <person name="Quesneville H."/>
            <person name="Colot V."/>
            <person name="Lysak M.A."/>
            <person name="Weigel D."/>
            <person name="Coupland G."/>
            <person name="Schneeberger K."/>
        </authorList>
    </citation>
    <scope>NUCLEOTIDE SEQUENCE [LARGE SCALE GENOMIC DNA]</scope>
    <source>
        <strain evidence="4">cv. Pajares</strain>
    </source>
</reference>
<organism evidence="3 4">
    <name type="scientific">Arabis alpina</name>
    <name type="common">Alpine rock-cress</name>
    <dbReference type="NCBI Taxonomy" id="50452"/>
    <lineage>
        <taxon>Eukaryota</taxon>
        <taxon>Viridiplantae</taxon>
        <taxon>Streptophyta</taxon>
        <taxon>Embryophyta</taxon>
        <taxon>Tracheophyta</taxon>
        <taxon>Spermatophyta</taxon>
        <taxon>Magnoliopsida</taxon>
        <taxon>eudicotyledons</taxon>
        <taxon>Gunneridae</taxon>
        <taxon>Pentapetalae</taxon>
        <taxon>rosids</taxon>
        <taxon>malvids</taxon>
        <taxon>Brassicales</taxon>
        <taxon>Brassicaceae</taxon>
        <taxon>Arabideae</taxon>
        <taxon>Arabis</taxon>
    </lineage>
</organism>
<dbReference type="AlphaFoldDB" id="A0A087FZQ7"/>
<dbReference type="EMBL" id="KL982316">
    <property type="protein sequence ID" value="KFK23109.1"/>
    <property type="molecule type" value="Genomic_DNA"/>
</dbReference>
<dbReference type="Gramene" id="KFK23109">
    <property type="protein sequence ID" value="KFK23109"/>
    <property type="gene ID" value="AALP_AAs58969U000100"/>
</dbReference>
<evidence type="ECO:0000256" key="1">
    <source>
        <dbReference type="SAM" id="Coils"/>
    </source>
</evidence>